<dbReference type="EMBL" id="JADEXS010000010">
    <property type="protein sequence ID" value="MBE9021189.1"/>
    <property type="molecule type" value="Genomic_DNA"/>
</dbReference>
<organism evidence="1 2">
    <name type="scientific">Desmonostoc muscorum LEGE 12446</name>
    <dbReference type="NCBI Taxonomy" id="1828758"/>
    <lineage>
        <taxon>Bacteria</taxon>
        <taxon>Bacillati</taxon>
        <taxon>Cyanobacteriota</taxon>
        <taxon>Cyanophyceae</taxon>
        <taxon>Nostocales</taxon>
        <taxon>Nostocaceae</taxon>
        <taxon>Desmonostoc</taxon>
    </lineage>
</organism>
<keyword evidence="2" id="KW-1185">Reference proteome</keyword>
<comment type="caution">
    <text evidence="1">The sequence shown here is derived from an EMBL/GenBank/DDBJ whole genome shotgun (WGS) entry which is preliminary data.</text>
</comment>
<sequence length="155" mass="17440">MSEKRNFYVELPRIKRKSKSWEGKVIEYLLNHPSGKAATEFSMEALTAFWLAEALEGQVSSEELSKACWSAIEKLEGKLATVRRIAGIEKLPSSYTIGLSTSPTFVTDTKNNQNLNDETLVSTSDDPTLDEDVDDLIELELPEEIKQINNLFNVQ</sequence>
<evidence type="ECO:0000313" key="2">
    <source>
        <dbReference type="Proteomes" id="UP000622533"/>
    </source>
</evidence>
<evidence type="ECO:0000313" key="1">
    <source>
        <dbReference type="EMBL" id="MBE9021189.1"/>
    </source>
</evidence>
<dbReference type="RefSeq" id="WP_193913123.1">
    <property type="nucleotide sequence ID" value="NZ_JADEXS020000004.1"/>
</dbReference>
<name>A0A8J6ZHR1_DESMC</name>
<accession>A0A8J6ZHR1</accession>
<dbReference type="AlphaFoldDB" id="A0A8J6ZHR1"/>
<dbReference type="Proteomes" id="UP000622533">
    <property type="component" value="Unassembled WGS sequence"/>
</dbReference>
<proteinExistence type="predicted"/>
<gene>
    <name evidence="1" type="ORF">IQ276_01560</name>
</gene>
<protein>
    <submittedName>
        <fullName evidence="1">Uncharacterized protein</fullName>
    </submittedName>
</protein>
<reference evidence="1" key="1">
    <citation type="submission" date="2020-10" db="EMBL/GenBank/DDBJ databases">
        <authorList>
            <person name="Castelo-Branco R."/>
            <person name="Eusebio N."/>
            <person name="Adriana R."/>
            <person name="Vieira A."/>
            <person name="Brugerolle De Fraissinette N."/>
            <person name="Rezende De Castro R."/>
            <person name="Schneider M.P."/>
            <person name="Vasconcelos V."/>
            <person name="Leao P.N."/>
        </authorList>
    </citation>
    <scope>NUCLEOTIDE SEQUENCE</scope>
    <source>
        <strain evidence="1">LEGE 12446</strain>
    </source>
</reference>